<dbReference type="InterPro" id="IPR033556">
    <property type="entry name" value="PLA"/>
</dbReference>
<comment type="similarity">
    <text evidence="1 5">Belongs to the AB hydrolase superfamily. Lipase family.</text>
</comment>
<dbReference type="Proteomes" id="UP000712600">
    <property type="component" value="Unassembled WGS sequence"/>
</dbReference>
<dbReference type="GO" id="GO:0008970">
    <property type="term" value="F:phospholipase A1 activity"/>
    <property type="evidence" value="ECO:0007669"/>
    <property type="project" value="UniProtKB-UniRule"/>
</dbReference>
<evidence type="ECO:0000259" key="6">
    <source>
        <dbReference type="Pfam" id="PF01764"/>
    </source>
</evidence>
<keyword evidence="3 5" id="KW-0442">Lipid degradation</keyword>
<evidence type="ECO:0000313" key="8">
    <source>
        <dbReference type="Proteomes" id="UP000712600"/>
    </source>
</evidence>
<dbReference type="GO" id="GO:0016042">
    <property type="term" value="P:lipid catabolic process"/>
    <property type="evidence" value="ECO:0007669"/>
    <property type="project" value="UniProtKB-UniRule"/>
</dbReference>
<evidence type="ECO:0000256" key="2">
    <source>
        <dbReference type="ARBA" id="ARBA00022801"/>
    </source>
</evidence>
<protein>
    <recommendedName>
        <fullName evidence="5">Phospholipase A1</fullName>
        <ecNumber evidence="5">3.1.1.-</ecNumber>
    </recommendedName>
</protein>
<name>A0A8S9R311_BRACR</name>
<evidence type="ECO:0000256" key="3">
    <source>
        <dbReference type="ARBA" id="ARBA00022963"/>
    </source>
</evidence>
<dbReference type="Pfam" id="PF01764">
    <property type="entry name" value="Lipase_3"/>
    <property type="match status" value="1"/>
</dbReference>
<reference evidence="7" key="1">
    <citation type="submission" date="2019-12" db="EMBL/GenBank/DDBJ databases">
        <title>Genome sequencing and annotation of Brassica cretica.</title>
        <authorList>
            <person name="Studholme D.J."/>
            <person name="Sarris P."/>
        </authorList>
    </citation>
    <scope>NUCLEOTIDE SEQUENCE</scope>
    <source>
        <strain evidence="7">PFS-109/04</strain>
        <tissue evidence="7">Leaf</tissue>
    </source>
</reference>
<dbReference type="PANTHER" id="PTHR31828:SF16">
    <property type="entry name" value="PHOSPHOLIPASE A1-IIBETA"/>
    <property type="match status" value="1"/>
</dbReference>
<keyword evidence="4 5" id="KW-0443">Lipid metabolism</keyword>
<dbReference type="PANTHER" id="PTHR31828">
    <property type="entry name" value="PHOSPHOLIPASE A1-IIGAMMA"/>
    <property type="match status" value="1"/>
</dbReference>
<organism evidence="7 8">
    <name type="scientific">Brassica cretica</name>
    <name type="common">Mustard</name>
    <dbReference type="NCBI Taxonomy" id="69181"/>
    <lineage>
        <taxon>Eukaryota</taxon>
        <taxon>Viridiplantae</taxon>
        <taxon>Streptophyta</taxon>
        <taxon>Embryophyta</taxon>
        <taxon>Tracheophyta</taxon>
        <taxon>Spermatophyta</taxon>
        <taxon>Magnoliopsida</taxon>
        <taxon>eudicotyledons</taxon>
        <taxon>Gunneridae</taxon>
        <taxon>Pentapetalae</taxon>
        <taxon>rosids</taxon>
        <taxon>malvids</taxon>
        <taxon>Brassicales</taxon>
        <taxon>Brassicaceae</taxon>
        <taxon>Brassiceae</taxon>
        <taxon>Brassica</taxon>
    </lineage>
</organism>
<dbReference type="EC" id="3.1.1.-" evidence="5"/>
<dbReference type="InterPro" id="IPR002921">
    <property type="entry name" value="Fungal_lipase-type"/>
</dbReference>
<sequence>MHDSINCVGTSYVPPNDYGVTILLYRTQFLVDVVQEKAGRVLVLDSIKQGNAWLGMDVQGEKRSLELYKYEEVSIILTGHMGAVLSILSATEFIHNEWLRTTTSLGDRLSCVTVFAFGSPLIGDLSFKRLVEPLKHLNILRIANLPDLIPSGSHKLRCEVAYKESSIDDLM</sequence>
<comment type="function">
    <text evidence="5">Acylhydrolase that catalyzes the hydrolysis of phospholipids at the sn-1 position.</text>
</comment>
<keyword evidence="2 5" id="KW-0378">Hydrolase</keyword>
<dbReference type="Gene3D" id="3.40.50.1820">
    <property type="entry name" value="alpha/beta hydrolase"/>
    <property type="match status" value="1"/>
</dbReference>
<dbReference type="InterPro" id="IPR029058">
    <property type="entry name" value="AB_hydrolase_fold"/>
</dbReference>
<evidence type="ECO:0000256" key="4">
    <source>
        <dbReference type="ARBA" id="ARBA00023098"/>
    </source>
</evidence>
<evidence type="ECO:0000256" key="5">
    <source>
        <dbReference type="RuleBase" id="RU367093"/>
    </source>
</evidence>
<proteinExistence type="inferred from homology"/>
<accession>A0A8S9R311</accession>
<evidence type="ECO:0000256" key="1">
    <source>
        <dbReference type="ARBA" id="ARBA00010701"/>
    </source>
</evidence>
<dbReference type="EMBL" id="QGKX02000996">
    <property type="protein sequence ID" value="KAF3555521.1"/>
    <property type="molecule type" value="Genomic_DNA"/>
</dbReference>
<dbReference type="AlphaFoldDB" id="A0A8S9R311"/>
<dbReference type="SUPFAM" id="SSF53474">
    <property type="entry name" value="alpha/beta-Hydrolases"/>
    <property type="match status" value="1"/>
</dbReference>
<gene>
    <name evidence="7" type="ORF">F2Q69_00017044</name>
</gene>
<feature type="domain" description="Fungal lipase-type" evidence="6">
    <location>
        <begin position="66"/>
        <end position="151"/>
    </location>
</feature>
<evidence type="ECO:0000313" key="7">
    <source>
        <dbReference type="EMBL" id="KAF3555521.1"/>
    </source>
</evidence>
<comment type="caution">
    <text evidence="7">The sequence shown here is derived from an EMBL/GenBank/DDBJ whole genome shotgun (WGS) entry which is preliminary data.</text>
</comment>